<dbReference type="GO" id="GO:0006260">
    <property type="term" value="P:DNA replication"/>
    <property type="evidence" value="ECO:0007669"/>
    <property type="project" value="UniProtKB-UniRule"/>
</dbReference>
<keyword evidence="2 7" id="KW-0963">Cytoplasm</keyword>
<evidence type="ECO:0000256" key="8">
    <source>
        <dbReference type="SAM" id="MobiDB-lite"/>
    </source>
</evidence>
<feature type="region of interest" description="Disordered" evidence="8">
    <location>
        <begin position="859"/>
        <end position="891"/>
    </location>
</feature>
<dbReference type="HAMAP" id="MF_01894">
    <property type="entry name" value="Smc_prok"/>
    <property type="match status" value="1"/>
</dbReference>
<dbReference type="RefSeq" id="WP_147926925.1">
    <property type="nucleotide sequence ID" value="NZ_VKAC01000007.1"/>
</dbReference>
<evidence type="ECO:0000256" key="7">
    <source>
        <dbReference type="HAMAP-Rule" id="MF_01894"/>
    </source>
</evidence>
<dbReference type="SUPFAM" id="SSF52540">
    <property type="entry name" value="P-loop containing nucleoside triphosphate hydrolases"/>
    <property type="match status" value="1"/>
</dbReference>
<accession>A0A5C8ZFC9</accession>
<evidence type="ECO:0000256" key="2">
    <source>
        <dbReference type="ARBA" id="ARBA00022490"/>
    </source>
</evidence>
<dbReference type="SMART" id="SM00968">
    <property type="entry name" value="SMC_hinge"/>
    <property type="match status" value="1"/>
</dbReference>
<dbReference type="Gene3D" id="3.40.50.300">
    <property type="entry name" value="P-loop containing nucleotide triphosphate hydrolases"/>
    <property type="match status" value="2"/>
</dbReference>
<evidence type="ECO:0000256" key="5">
    <source>
        <dbReference type="ARBA" id="ARBA00023054"/>
    </source>
</evidence>
<dbReference type="AlphaFoldDB" id="A0A5C8ZFC9"/>
<feature type="coiled-coil region" evidence="7">
    <location>
        <begin position="254"/>
        <end position="281"/>
    </location>
</feature>
<dbReference type="OrthoDB" id="9808768at2"/>
<dbReference type="InterPro" id="IPR011890">
    <property type="entry name" value="SMC_prok"/>
</dbReference>
<protein>
    <recommendedName>
        <fullName evidence="7">Chromosome partition protein Smc</fullName>
    </recommendedName>
</protein>
<comment type="similarity">
    <text evidence="7">Belongs to the SMC family.</text>
</comment>
<dbReference type="Gene3D" id="1.20.1060.20">
    <property type="match status" value="1"/>
</dbReference>
<dbReference type="GO" id="GO:0003677">
    <property type="term" value="F:DNA binding"/>
    <property type="evidence" value="ECO:0007669"/>
    <property type="project" value="UniProtKB-UniRule"/>
</dbReference>
<dbReference type="InterPro" id="IPR010935">
    <property type="entry name" value="SMC_hinge"/>
</dbReference>
<feature type="coiled-coil region" evidence="7">
    <location>
        <begin position="1006"/>
        <end position="1054"/>
    </location>
</feature>
<feature type="compositionally biased region" description="Low complexity" evidence="8">
    <location>
        <begin position="868"/>
        <end position="877"/>
    </location>
</feature>
<feature type="region of interest" description="Disordered" evidence="8">
    <location>
        <begin position="811"/>
        <end position="845"/>
    </location>
</feature>
<sequence length="1226" mass="126050">MHLKTLSLKGFKSFASATTLHLEPGITCVVGPNGSGKSNVVDALAWVMGEQGARSLRGASMQDVIFAGTAATPASPGRPPLGRAEVSLTIDNADGALPFAAPEVTITRTMFRAGGSEYAINGTPARLLDVTELLSDTGIGREMHVIVGQGQLDAVLHATPEERRGFIEEAAGVLKHRKRKEKALRKLDAMQAGLVRLTDLAAEVRRQLGPLARQADAARRAQTVQAEVREARSALLAHDVARAQAALEADLADEAAASALREELEQRLAAARAALAAAEAAERAAAARLAPAAEACHALVAQREGLRGTAALAAERERTLGAAAQAAATSTGRDPDELEAAAQRAREAEQALAAQVVAAREGLQRAAGAARAAEAEQGAHERAVAAAARAAADRRERRARLEARSGAARGALEAAVAEAARAEQQLHEARRREADAAAALAQVAGPLAAQDDDRAGGASADGVDGAAAAASAALADAEQRLSGARAAERAAERDRAGAAARLEALEMGLADRRDGAGALVAAGARLPGVLGAVAGQLHVEPGSEDVVTAALGDLAEAVVVESLDAAVDALRLLRHEAAGRADLVVLPGARHAADRAPAAGSRRAARAAATGGGAAEAGASAAELRALLDGLEGVDGARPVAALVSAEGELGRAVAELLAAHVAVPGLAQARALVAAHPGLVAVTEAGDVLRAGSARGGGDAGTSRVHVQAAADAAREALEDARAASTAAAAELRAATELASAARDRRDTALAELAARDAAAAREARRAGELTAAARAAAADAGRAAQQHERARAAVVVAREKADALTAELAADQQAATPTASGEQGDATARSTETSSELAAAATAARGAEVEARLALRTAEERERASSGRAEGLARAARQERAARERAAEQARRHRAGQAVAAAVAAGAQASLEVLERVLEHAGRTREEAAGQREAAAAAVREGRAAVEELAADLAALTDAAHREEVARVEQRAVLDALRARAADELGLDVEALLAEHAPGDGFDRAAEEARLAKAEKALARLGRVNPLALEEYAALEERSAFLTSQLEDLRTTRADLLEIVRTVDERVQQAFAEAFADTAAAFDRVFPRLFPGGEGRLVLTDPSDLLTTGVEVEARPAGKRVKRLSLLSGGERSLTAVALLVAIFTARPSPFYVLDEVEAALDDANLRRLLAVLEELRASSQLIVITHQERTMEIADALYGVTMRSDGVTAVVSQRLRERASTSS</sequence>
<dbReference type="InterPro" id="IPR024704">
    <property type="entry name" value="SMC"/>
</dbReference>
<dbReference type="GO" id="GO:0005524">
    <property type="term" value="F:ATP binding"/>
    <property type="evidence" value="ECO:0007669"/>
    <property type="project" value="UniProtKB-UniRule"/>
</dbReference>
<keyword evidence="3 7" id="KW-0547">Nucleotide-binding</keyword>
<dbReference type="GO" id="GO:0030261">
    <property type="term" value="P:chromosome condensation"/>
    <property type="evidence" value="ECO:0007669"/>
    <property type="project" value="InterPro"/>
</dbReference>
<organism evidence="10 11">
    <name type="scientific">Quadrisphaera setariae</name>
    <dbReference type="NCBI Taxonomy" id="2593304"/>
    <lineage>
        <taxon>Bacteria</taxon>
        <taxon>Bacillati</taxon>
        <taxon>Actinomycetota</taxon>
        <taxon>Actinomycetes</taxon>
        <taxon>Kineosporiales</taxon>
        <taxon>Kineosporiaceae</taxon>
        <taxon>Quadrisphaera</taxon>
    </lineage>
</organism>
<keyword evidence="5 7" id="KW-0175">Coiled coil</keyword>
<keyword evidence="4 7" id="KW-0067">ATP-binding</keyword>
<dbReference type="InterPro" id="IPR027417">
    <property type="entry name" value="P-loop_NTPase"/>
</dbReference>
<keyword evidence="11" id="KW-1185">Reference proteome</keyword>
<dbReference type="GO" id="GO:0007062">
    <property type="term" value="P:sister chromatid cohesion"/>
    <property type="evidence" value="ECO:0007669"/>
    <property type="project" value="InterPro"/>
</dbReference>
<feature type="coiled-coil region" evidence="7">
    <location>
        <begin position="412"/>
        <end position="439"/>
    </location>
</feature>
<dbReference type="Gene3D" id="3.30.70.1620">
    <property type="match status" value="1"/>
</dbReference>
<dbReference type="SUPFAM" id="SSF75553">
    <property type="entry name" value="Smc hinge domain"/>
    <property type="match status" value="1"/>
</dbReference>
<dbReference type="EMBL" id="VKAC01000007">
    <property type="protein sequence ID" value="TXR55871.1"/>
    <property type="molecule type" value="Genomic_DNA"/>
</dbReference>
<proteinExistence type="inferred from homology"/>
<dbReference type="PANTHER" id="PTHR43977">
    <property type="entry name" value="STRUCTURAL MAINTENANCE OF CHROMOSOMES PROTEIN 3"/>
    <property type="match status" value="1"/>
</dbReference>
<dbReference type="GO" id="GO:0016887">
    <property type="term" value="F:ATP hydrolysis activity"/>
    <property type="evidence" value="ECO:0007669"/>
    <property type="project" value="InterPro"/>
</dbReference>
<feature type="coiled-coil region" evidence="7">
    <location>
        <begin position="467"/>
        <end position="494"/>
    </location>
</feature>
<dbReference type="InterPro" id="IPR003395">
    <property type="entry name" value="RecF/RecN/SMC_N"/>
</dbReference>
<name>A0A5C8ZFC9_9ACTN</name>
<dbReference type="Pfam" id="PF02463">
    <property type="entry name" value="SMC_N"/>
    <property type="match status" value="1"/>
</dbReference>
<feature type="compositionally biased region" description="Low complexity" evidence="8">
    <location>
        <begin position="828"/>
        <end position="845"/>
    </location>
</feature>
<comment type="subunit">
    <text evidence="7">Homodimer.</text>
</comment>
<dbReference type="GO" id="GO:0005694">
    <property type="term" value="C:chromosome"/>
    <property type="evidence" value="ECO:0007669"/>
    <property type="project" value="InterPro"/>
</dbReference>
<evidence type="ECO:0000256" key="4">
    <source>
        <dbReference type="ARBA" id="ARBA00022840"/>
    </source>
</evidence>
<keyword evidence="6 7" id="KW-0238">DNA-binding</keyword>
<feature type="compositionally biased region" description="Basic and acidic residues" evidence="8">
    <location>
        <begin position="878"/>
        <end position="891"/>
    </location>
</feature>
<evidence type="ECO:0000256" key="6">
    <source>
        <dbReference type="ARBA" id="ARBA00023125"/>
    </source>
</evidence>
<comment type="caution">
    <text evidence="10">The sequence shown here is derived from an EMBL/GenBank/DDBJ whole genome shotgun (WGS) entry which is preliminary data.</text>
</comment>
<dbReference type="PIRSF" id="PIRSF005719">
    <property type="entry name" value="SMC"/>
    <property type="match status" value="1"/>
</dbReference>
<dbReference type="GO" id="GO:0007059">
    <property type="term" value="P:chromosome segregation"/>
    <property type="evidence" value="ECO:0007669"/>
    <property type="project" value="UniProtKB-UniRule"/>
</dbReference>
<feature type="binding site" evidence="7">
    <location>
        <begin position="32"/>
        <end position="39"/>
    </location>
    <ligand>
        <name>ATP</name>
        <dbReference type="ChEBI" id="CHEBI:30616"/>
    </ligand>
</feature>
<evidence type="ECO:0000259" key="9">
    <source>
        <dbReference type="SMART" id="SM00968"/>
    </source>
</evidence>
<dbReference type="GO" id="GO:0005737">
    <property type="term" value="C:cytoplasm"/>
    <property type="evidence" value="ECO:0007669"/>
    <property type="project" value="UniProtKB-SubCell"/>
</dbReference>
<dbReference type="Pfam" id="PF06470">
    <property type="entry name" value="SMC_hinge"/>
    <property type="match status" value="1"/>
</dbReference>
<dbReference type="InterPro" id="IPR036277">
    <property type="entry name" value="SMC_hinge_sf"/>
</dbReference>
<evidence type="ECO:0000256" key="3">
    <source>
        <dbReference type="ARBA" id="ARBA00022741"/>
    </source>
</evidence>
<evidence type="ECO:0000313" key="11">
    <source>
        <dbReference type="Proteomes" id="UP000321234"/>
    </source>
</evidence>
<dbReference type="Proteomes" id="UP000321234">
    <property type="component" value="Unassembled WGS sequence"/>
</dbReference>
<reference evidence="10 11" key="1">
    <citation type="submission" date="2019-07" db="EMBL/GenBank/DDBJ databases">
        <title>Quadrisphaera sp. strain DD2A genome sequencing and assembly.</title>
        <authorList>
            <person name="Kim I."/>
        </authorList>
    </citation>
    <scope>NUCLEOTIDE SEQUENCE [LARGE SCALE GENOMIC DNA]</scope>
    <source>
        <strain evidence="10 11">DD2A</strain>
    </source>
</reference>
<evidence type="ECO:0000313" key="10">
    <source>
        <dbReference type="EMBL" id="TXR55871.1"/>
    </source>
</evidence>
<feature type="domain" description="SMC hinge" evidence="9">
    <location>
        <begin position="527"/>
        <end position="674"/>
    </location>
</feature>
<evidence type="ECO:0000256" key="1">
    <source>
        <dbReference type="ARBA" id="ARBA00004496"/>
    </source>
</evidence>
<comment type="function">
    <text evidence="7">Required for chromosome condensation and partitioning.</text>
</comment>
<comment type="subcellular location">
    <subcellularLocation>
        <location evidence="1 7">Cytoplasm</location>
    </subcellularLocation>
</comment>
<comment type="domain">
    <text evidence="7">Contains large globular domains required for ATP hydrolysis at each terminus and a third globular domain forming a flexible hinge near the middle of the molecule. These domains are separated by coiled-coil structures.</text>
</comment>
<dbReference type="FunFam" id="3.40.50.300:FF:000901">
    <property type="entry name" value="Chromosome partition protein Smc"/>
    <property type="match status" value="1"/>
</dbReference>
<gene>
    <name evidence="7" type="primary">smc</name>
    <name evidence="10" type="ORF">FMM08_13775</name>
</gene>